<evidence type="ECO:0000256" key="1">
    <source>
        <dbReference type="SAM" id="Phobius"/>
    </source>
</evidence>
<evidence type="ECO:0000259" key="2">
    <source>
        <dbReference type="Pfam" id="PF20163"/>
    </source>
</evidence>
<feature type="transmembrane region" description="Helical" evidence="1">
    <location>
        <begin position="277"/>
        <end position="297"/>
    </location>
</feature>
<accession>A0A084AGY3</accession>
<dbReference type="Proteomes" id="UP000028045">
    <property type="component" value="Unassembled WGS sequence"/>
</dbReference>
<dbReference type="PANTHER" id="PTHR35395:SF1">
    <property type="entry name" value="DUF6536 DOMAIN-CONTAINING PROTEIN"/>
    <property type="match status" value="1"/>
</dbReference>
<keyword evidence="1" id="KW-0812">Transmembrane</keyword>
<dbReference type="InterPro" id="IPR046623">
    <property type="entry name" value="DUF6536"/>
</dbReference>
<organism evidence="3 4">
    <name type="scientific">Stachybotrys chartarum (strain CBS 109288 / IBT 7711)</name>
    <name type="common">Toxic black mold</name>
    <name type="synonym">Stilbospora chartarum</name>
    <dbReference type="NCBI Taxonomy" id="1280523"/>
    <lineage>
        <taxon>Eukaryota</taxon>
        <taxon>Fungi</taxon>
        <taxon>Dikarya</taxon>
        <taxon>Ascomycota</taxon>
        <taxon>Pezizomycotina</taxon>
        <taxon>Sordariomycetes</taxon>
        <taxon>Hypocreomycetidae</taxon>
        <taxon>Hypocreales</taxon>
        <taxon>Stachybotryaceae</taxon>
        <taxon>Stachybotrys</taxon>
    </lineage>
</organism>
<sequence length="635" mass="70629">MISKWDSLDQGIGVLAEQDCSQTELLNTVLHIIINVLSAALLAGSNYCMQCIIAPTRSQVDVAHEKKRWLDIGVPGFRNYPSITWTNKWIWMLLCLSSLPIHFLYNSTIFATTSINHYLILVARESFILERDRDAFLAAGWDLQEVDELFEALDTGVLVNTSISELAGDYMRPFQSNRGTVLLVVRDPDEAEESYLGGLAGAAKYVSGPPLKAEDYRWLCYNPHRYSYEFDCDKTMSNINAGRPQTIWQMGISTSDIRHAYSSTTPERCKLRFSLPFCWVVTGLNLMKGLLMIYILIGDFDEPLLTIGDAISSFLEVHDPFTKSMSLCDKEYFRSTSRWRGRPRTFKSSFMRRQFCAGASSSRWAVCIVTQADNTLSMIICAATCAGFVLDGLFGRALNRNLAEYNFGDPHADTMLEATLGSGPSSLLTSVLLANFPQVVLSILYVIYNALFTSLSVASEWNSYGYRKKGLRVSTGAKGDQRESYFLQLPYKISLPLISLSGILHWLISQSLFIIALEEYDIKPGRLLAMETRGALSLITVGWSPLGSVIILVISAAAILFLLVVGCVPLRRTGMPIAGSCSAAIAAACHPGREEPHSWEMPLQWGVVQPKVDDIGHCSFSTLDVRPPEPDHAYM</sequence>
<keyword evidence="4" id="KW-1185">Reference proteome</keyword>
<dbReference type="OrthoDB" id="5429634at2759"/>
<keyword evidence="1" id="KW-1133">Transmembrane helix</keyword>
<gene>
    <name evidence="3" type="ORF">S7711_03627</name>
</gene>
<dbReference type="HOGENOM" id="CLU_010112_0_0_1"/>
<reference evidence="3 4" key="1">
    <citation type="journal article" date="2014" name="BMC Genomics">
        <title>Comparative genome sequencing reveals chemotype-specific gene clusters in the toxigenic black mold Stachybotrys.</title>
        <authorList>
            <person name="Semeiks J."/>
            <person name="Borek D."/>
            <person name="Otwinowski Z."/>
            <person name="Grishin N.V."/>
        </authorList>
    </citation>
    <scope>NUCLEOTIDE SEQUENCE [LARGE SCALE GENOMIC DNA]</scope>
    <source>
        <strain evidence="4">CBS 109288 / IBT 7711</strain>
    </source>
</reference>
<dbReference type="Pfam" id="PF20163">
    <property type="entry name" value="DUF6536"/>
    <property type="match status" value="1"/>
</dbReference>
<dbReference type="EMBL" id="KL648733">
    <property type="protein sequence ID" value="KEY64562.1"/>
    <property type="molecule type" value="Genomic_DNA"/>
</dbReference>
<evidence type="ECO:0000313" key="3">
    <source>
        <dbReference type="EMBL" id="KEY64562.1"/>
    </source>
</evidence>
<evidence type="ECO:0000313" key="4">
    <source>
        <dbReference type="Proteomes" id="UP000028045"/>
    </source>
</evidence>
<dbReference type="PANTHER" id="PTHR35395">
    <property type="entry name" value="DUF6536 DOMAIN-CONTAINING PROTEIN"/>
    <property type="match status" value="1"/>
</dbReference>
<name>A0A084AGY3_STACB</name>
<dbReference type="AlphaFoldDB" id="A0A084AGY3"/>
<feature type="transmembrane region" description="Helical" evidence="1">
    <location>
        <begin position="436"/>
        <end position="458"/>
    </location>
</feature>
<feature type="transmembrane region" description="Helical" evidence="1">
    <location>
        <begin position="537"/>
        <end position="565"/>
    </location>
</feature>
<feature type="transmembrane region" description="Helical" evidence="1">
    <location>
        <begin position="495"/>
        <end position="517"/>
    </location>
</feature>
<feature type="domain" description="DUF6536" evidence="2">
    <location>
        <begin position="6"/>
        <end position="128"/>
    </location>
</feature>
<keyword evidence="1" id="KW-0472">Membrane</keyword>
<protein>
    <recommendedName>
        <fullName evidence="2">DUF6536 domain-containing protein</fullName>
    </recommendedName>
</protein>
<proteinExistence type="predicted"/>
<feature type="transmembrane region" description="Helical" evidence="1">
    <location>
        <begin position="89"/>
        <end position="105"/>
    </location>
</feature>